<evidence type="ECO:0000259" key="3">
    <source>
        <dbReference type="Pfam" id="PF01370"/>
    </source>
</evidence>
<accession>X6N2I0</accession>
<organism evidence="4 5">
    <name type="scientific">Reticulomyxa filosa</name>
    <dbReference type="NCBI Taxonomy" id="46433"/>
    <lineage>
        <taxon>Eukaryota</taxon>
        <taxon>Sar</taxon>
        <taxon>Rhizaria</taxon>
        <taxon>Retaria</taxon>
        <taxon>Foraminifera</taxon>
        <taxon>Monothalamids</taxon>
        <taxon>Reticulomyxidae</taxon>
        <taxon>Reticulomyxa</taxon>
    </lineage>
</organism>
<dbReference type="InterPro" id="IPR001509">
    <property type="entry name" value="Epimerase_deHydtase"/>
</dbReference>
<dbReference type="GO" id="GO:0016616">
    <property type="term" value="F:oxidoreductase activity, acting on the CH-OH group of donors, NAD or NADP as acceptor"/>
    <property type="evidence" value="ECO:0007669"/>
    <property type="project" value="TreeGrafter"/>
</dbReference>
<feature type="non-terminal residue" evidence="4">
    <location>
        <position position="1"/>
    </location>
</feature>
<dbReference type="PANTHER" id="PTHR10366">
    <property type="entry name" value="NAD DEPENDENT EPIMERASE/DEHYDRATASE"/>
    <property type="match status" value="1"/>
</dbReference>
<protein>
    <submittedName>
        <fullName evidence="4">Cinnamoyl CoA reductase</fullName>
    </submittedName>
</protein>
<proteinExistence type="inferred from homology"/>
<dbReference type="Proteomes" id="UP000023152">
    <property type="component" value="Unassembled WGS sequence"/>
</dbReference>
<evidence type="ECO:0000313" key="4">
    <source>
        <dbReference type="EMBL" id="ETO19517.1"/>
    </source>
</evidence>
<comment type="similarity">
    <text evidence="2">Belongs to the NAD(P)-dependent epimerase/dehydratase family. Dihydroflavonol-4-reductase subfamily.</text>
</comment>
<sequence>FEKFWSPSLSFALKRKMTDNKKILVLVTGASGFIAGHIMQQLCEQGYQVRATVRRFDKSSHEYLLDLAKRPNQIEFVNCDLTSDENWDKAMKGVKYVIHTASPMPNTETGEKGKGTKRPITDDDYIIPAVDGMNRVLNAILNHGKSVERM</sequence>
<evidence type="ECO:0000313" key="5">
    <source>
        <dbReference type="Proteomes" id="UP000023152"/>
    </source>
</evidence>
<dbReference type="SUPFAM" id="SSF51735">
    <property type="entry name" value="NAD(P)-binding Rossmann-fold domains"/>
    <property type="match status" value="1"/>
</dbReference>
<comment type="caution">
    <text evidence="4">The sequence shown here is derived from an EMBL/GenBank/DDBJ whole genome shotgun (WGS) entry which is preliminary data.</text>
</comment>
<feature type="domain" description="NAD-dependent epimerase/dehydratase" evidence="3">
    <location>
        <begin position="25"/>
        <end position="102"/>
    </location>
</feature>
<dbReference type="Pfam" id="PF01370">
    <property type="entry name" value="Epimerase"/>
    <property type="match status" value="1"/>
</dbReference>
<dbReference type="OrthoDB" id="2735536at2759"/>
<evidence type="ECO:0000256" key="1">
    <source>
        <dbReference type="ARBA" id="ARBA00023002"/>
    </source>
</evidence>
<evidence type="ECO:0000256" key="2">
    <source>
        <dbReference type="ARBA" id="ARBA00023445"/>
    </source>
</evidence>
<gene>
    <name evidence="4" type="ORF">RFI_17713</name>
</gene>
<dbReference type="AlphaFoldDB" id="X6N2I0"/>
<dbReference type="EMBL" id="ASPP01013582">
    <property type="protein sequence ID" value="ETO19517.1"/>
    <property type="molecule type" value="Genomic_DNA"/>
</dbReference>
<dbReference type="InterPro" id="IPR050425">
    <property type="entry name" value="NAD(P)_dehydrat-like"/>
</dbReference>
<reference evidence="4 5" key="1">
    <citation type="journal article" date="2013" name="Curr. Biol.">
        <title>The Genome of the Foraminiferan Reticulomyxa filosa.</title>
        <authorList>
            <person name="Glockner G."/>
            <person name="Hulsmann N."/>
            <person name="Schleicher M."/>
            <person name="Noegel A.A."/>
            <person name="Eichinger L."/>
            <person name="Gallinger C."/>
            <person name="Pawlowski J."/>
            <person name="Sierra R."/>
            <person name="Euteneuer U."/>
            <person name="Pillet L."/>
            <person name="Moustafa A."/>
            <person name="Platzer M."/>
            <person name="Groth M."/>
            <person name="Szafranski K."/>
            <person name="Schliwa M."/>
        </authorList>
    </citation>
    <scope>NUCLEOTIDE SEQUENCE [LARGE SCALE GENOMIC DNA]</scope>
</reference>
<dbReference type="PANTHER" id="PTHR10366:SF564">
    <property type="entry name" value="STEROL-4-ALPHA-CARBOXYLATE 3-DEHYDROGENASE, DECARBOXYLATING"/>
    <property type="match status" value="1"/>
</dbReference>
<feature type="non-terminal residue" evidence="4">
    <location>
        <position position="150"/>
    </location>
</feature>
<dbReference type="InterPro" id="IPR036291">
    <property type="entry name" value="NAD(P)-bd_dom_sf"/>
</dbReference>
<name>X6N2I0_RETFI</name>
<keyword evidence="5" id="KW-1185">Reference proteome</keyword>
<dbReference type="Gene3D" id="3.40.50.720">
    <property type="entry name" value="NAD(P)-binding Rossmann-like Domain"/>
    <property type="match status" value="1"/>
</dbReference>
<keyword evidence="1" id="KW-0560">Oxidoreductase</keyword>